<dbReference type="SUPFAM" id="SSF51161">
    <property type="entry name" value="Trimeric LpxA-like enzymes"/>
    <property type="match status" value="1"/>
</dbReference>
<proteinExistence type="predicted"/>
<keyword evidence="2" id="KW-0677">Repeat</keyword>
<evidence type="ECO:0000256" key="2">
    <source>
        <dbReference type="ARBA" id="ARBA00022737"/>
    </source>
</evidence>
<protein>
    <submittedName>
        <fullName evidence="3">Sugar O-acyltransferase (Sialic acid O-acetyltransferase NeuD family)</fullName>
    </submittedName>
</protein>
<dbReference type="InterPro" id="IPR011004">
    <property type="entry name" value="Trimer_LpxA-like_sf"/>
</dbReference>
<dbReference type="PROSITE" id="PS00101">
    <property type="entry name" value="HEXAPEP_TRANSFERASES"/>
    <property type="match status" value="1"/>
</dbReference>
<dbReference type="Proteomes" id="UP001239626">
    <property type="component" value="Unassembled WGS sequence"/>
</dbReference>
<dbReference type="InterPro" id="IPR020019">
    <property type="entry name" value="AcTrfase_PglD-like"/>
</dbReference>
<evidence type="ECO:0000313" key="3">
    <source>
        <dbReference type="EMBL" id="MDQ0374222.1"/>
    </source>
</evidence>
<evidence type="ECO:0000256" key="1">
    <source>
        <dbReference type="ARBA" id="ARBA00022679"/>
    </source>
</evidence>
<comment type="caution">
    <text evidence="3">The sequence shown here is derived from an EMBL/GenBank/DDBJ whole genome shotgun (WGS) entry which is preliminary data.</text>
</comment>
<reference evidence="3 4" key="1">
    <citation type="submission" date="2023-07" db="EMBL/GenBank/DDBJ databases">
        <title>Sorghum-associated microbial communities from plants grown in Nebraska, USA.</title>
        <authorList>
            <person name="Schachtman D."/>
        </authorList>
    </citation>
    <scope>NUCLEOTIDE SEQUENCE [LARGE SCALE GENOMIC DNA]</scope>
    <source>
        <strain evidence="3 4">BE332</strain>
    </source>
</reference>
<dbReference type="InterPro" id="IPR001451">
    <property type="entry name" value="Hexapep"/>
</dbReference>
<name>A0ABU0EG76_9CELL</name>
<dbReference type="Gene3D" id="3.40.50.20">
    <property type="match status" value="1"/>
</dbReference>
<dbReference type="Gene3D" id="2.160.10.10">
    <property type="entry name" value="Hexapeptide repeat proteins"/>
    <property type="match status" value="1"/>
</dbReference>
<keyword evidence="1" id="KW-0808">Transferase</keyword>
<keyword evidence="4" id="KW-1185">Reference proteome</keyword>
<dbReference type="InterPro" id="IPR018357">
    <property type="entry name" value="Hexapep_transf_CS"/>
</dbReference>
<dbReference type="NCBIfam" id="TIGR03570">
    <property type="entry name" value="NeuD_NnaD"/>
    <property type="match status" value="1"/>
</dbReference>
<dbReference type="Pfam" id="PF00132">
    <property type="entry name" value="Hexapep"/>
    <property type="match status" value="1"/>
</dbReference>
<dbReference type="PANTHER" id="PTHR43300:SF7">
    <property type="entry name" value="UDP-N-ACETYLBACILLOSAMINE N-ACETYLTRANSFERASE"/>
    <property type="match status" value="1"/>
</dbReference>
<evidence type="ECO:0000313" key="4">
    <source>
        <dbReference type="Proteomes" id="UP001239626"/>
    </source>
</evidence>
<sequence length="193" mass="19349">MLAAMVRAGSDLQLVGVVDDSPSEDALARLTRRGAPYLGPLDEWLSTRPEAGCVLAVGAPQSRGRLVARLAVTGVEPVTLLHPSAVIGEQVRIGPGAVLCAGVQVSTEAVLGAWCHLNSGSIVGHDTVLGDFVSVNPGAILSGSVHVGDGVLVGAGAVILQGLSLGAWSTVGAAACVTRDVPEAVVVKGVPAR</sequence>
<dbReference type="CDD" id="cd03360">
    <property type="entry name" value="LbH_AT_putative"/>
    <property type="match status" value="1"/>
</dbReference>
<organism evidence="3 4">
    <name type="scientific">Cellulomonas humilata</name>
    <dbReference type="NCBI Taxonomy" id="144055"/>
    <lineage>
        <taxon>Bacteria</taxon>
        <taxon>Bacillati</taxon>
        <taxon>Actinomycetota</taxon>
        <taxon>Actinomycetes</taxon>
        <taxon>Micrococcales</taxon>
        <taxon>Cellulomonadaceae</taxon>
        <taxon>Cellulomonas</taxon>
    </lineage>
</organism>
<dbReference type="PANTHER" id="PTHR43300">
    <property type="entry name" value="ACETYLTRANSFERASE"/>
    <property type="match status" value="1"/>
</dbReference>
<dbReference type="InterPro" id="IPR050179">
    <property type="entry name" value="Trans_hexapeptide_repeat"/>
</dbReference>
<gene>
    <name evidence="3" type="ORF">J2X26_002543</name>
</gene>
<dbReference type="EMBL" id="JAUSVB010000003">
    <property type="protein sequence ID" value="MDQ0374222.1"/>
    <property type="molecule type" value="Genomic_DNA"/>
</dbReference>
<accession>A0ABU0EG76</accession>